<sequence>MEAVSQNPTLVTAAAVGLLLAAYFTQSEPTAQNAARKQPRAVPKLVDVTLTDDELIKQGFATKKVPENIDVIVIGSGISGLTTAVALAKQGKRVLVLEQHDVAGGNNHTFEEKGYEFDTGLHYLGGHLDDKKWPNRKLFDYISNDGVEFQHLGEIVDKAVTTFADGSRDEVIFSGDLDEFKATLKARFPGEHGAIDAYFKAIVEARRNLGITVGLQTCPTWARSLFRYWNAPKFKYYLKTVQEIASTLTTNQDLIGILNYCWADYGDPPGRSAFAMNSAILNHYRGGGYYPIGGPSVIAKKVTRAIEAHGGKVLVRAPVETILVDASGAAYGVRVKGKDILAKMVVSTVGAPATYTKLIPEAHSRRVAHLVKDLADPALQSCSSVMSLFVGFKGDAKELDLPTYNIWKFPSWDHQANMDANKTSPNAPDAFYFLSFSSAKDPTYATRYPGKQCGLVTAPNFYEHVEQFKDERVKRRGDAYEALKAMWTERLLKVFLDEFPKVTRESIEVLDLGTALTNDYYLGTTRGAIYGLGHTPARYASDVTSVRSPITNLFLSGQDTVSAGIIGSATAGLLTAALIDPALKATLQAIFTRGK</sequence>
<dbReference type="SUPFAM" id="SSF51905">
    <property type="entry name" value="FAD/NAD(P)-binding domain"/>
    <property type="match status" value="1"/>
</dbReference>
<organism evidence="10 11">
    <name type="scientific">Aphanomyces stellatus</name>
    <dbReference type="NCBI Taxonomy" id="120398"/>
    <lineage>
        <taxon>Eukaryota</taxon>
        <taxon>Sar</taxon>
        <taxon>Stramenopiles</taxon>
        <taxon>Oomycota</taxon>
        <taxon>Saprolegniomycetes</taxon>
        <taxon>Saprolegniales</taxon>
        <taxon>Verrucalvaceae</taxon>
        <taxon>Aphanomyces</taxon>
    </lineage>
</organism>
<feature type="chain" id="PRO_5036115980" evidence="7">
    <location>
        <begin position="28"/>
        <end position="595"/>
    </location>
</feature>
<keyword evidence="2" id="KW-0285">Flavoprotein</keyword>
<proteinExistence type="inferred from homology"/>
<evidence type="ECO:0000256" key="4">
    <source>
        <dbReference type="ARBA" id="ARBA00022827"/>
    </source>
</evidence>
<evidence type="ECO:0000256" key="3">
    <source>
        <dbReference type="ARBA" id="ARBA00022729"/>
    </source>
</evidence>
<dbReference type="PANTHER" id="PTHR46091:SF3">
    <property type="entry name" value="AMINE OXIDASE DOMAIN-CONTAINING PROTEIN"/>
    <property type="match status" value="1"/>
</dbReference>
<dbReference type="InterPro" id="IPR052206">
    <property type="entry name" value="Retinol_saturase"/>
</dbReference>
<keyword evidence="11" id="KW-1185">Reference proteome</keyword>
<dbReference type="Proteomes" id="UP000332933">
    <property type="component" value="Unassembled WGS sequence"/>
</dbReference>
<evidence type="ECO:0000256" key="5">
    <source>
        <dbReference type="ARBA" id="ARBA00022857"/>
    </source>
</evidence>
<keyword evidence="4" id="KW-0274">FAD</keyword>
<reference evidence="10 11" key="1">
    <citation type="submission" date="2019-03" db="EMBL/GenBank/DDBJ databases">
        <authorList>
            <person name="Gaulin E."/>
            <person name="Dumas B."/>
        </authorList>
    </citation>
    <scope>NUCLEOTIDE SEQUENCE [LARGE SCALE GENOMIC DNA]</scope>
    <source>
        <strain evidence="10">CBS 568.67</strain>
    </source>
</reference>
<keyword evidence="3 7" id="KW-0732">Signal</keyword>
<dbReference type="InterPro" id="IPR002937">
    <property type="entry name" value="Amino_oxidase"/>
</dbReference>
<evidence type="ECO:0000256" key="7">
    <source>
        <dbReference type="SAM" id="SignalP"/>
    </source>
</evidence>
<evidence type="ECO:0000313" key="9">
    <source>
        <dbReference type="EMBL" id="KAF0716834.1"/>
    </source>
</evidence>
<evidence type="ECO:0000256" key="6">
    <source>
        <dbReference type="ARBA" id="ARBA00023027"/>
    </source>
</evidence>
<dbReference type="InterPro" id="IPR036188">
    <property type="entry name" value="FAD/NAD-bd_sf"/>
</dbReference>
<dbReference type="PANTHER" id="PTHR46091">
    <property type="entry name" value="BLR7054 PROTEIN"/>
    <property type="match status" value="1"/>
</dbReference>
<dbReference type="EMBL" id="CAADRA010000345">
    <property type="protein sequence ID" value="VFT79825.1"/>
    <property type="molecule type" value="Genomic_DNA"/>
</dbReference>
<dbReference type="Gene3D" id="3.50.50.60">
    <property type="entry name" value="FAD/NAD(P)-binding domain"/>
    <property type="match status" value="2"/>
</dbReference>
<evidence type="ECO:0000313" key="11">
    <source>
        <dbReference type="Proteomes" id="UP000332933"/>
    </source>
</evidence>
<reference evidence="9" key="2">
    <citation type="submission" date="2019-06" db="EMBL/GenBank/DDBJ databases">
        <title>Genomics analysis of Aphanomyces spp. identifies a new class of oomycete effector associated with host adaptation.</title>
        <authorList>
            <person name="Gaulin E."/>
        </authorList>
    </citation>
    <scope>NUCLEOTIDE SEQUENCE</scope>
    <source>
        <strain evidence="9">CBS 578.67</strain>
    </source>
</reference>
<feature type="signal peptide" evidence="7">
    <location>
        <begin position="1"/>
        <end position="27"/>
    </location>
</feature>
<keyword evidence="6" id="KW-0520">NAD</keyword>
<feature type="domain" description="Amine oxidase" evidence="8">
    <location>
        <begin position="78"/>
        <end position="579"/>
    </location>
</feature>
<evidence type="ECO:0000259" key="8">
    <source>
        <dbReference type="Pfam" id="PF01593"/>
    </source>
</evidence>
<dbReference type="AlphaFoldDB" id="A0A485KC84"/>
<evidence type="ECO:0000256" key="2">
    <source>
        <dbReference type="ARBA" id="ARBA00022630"/>
    </source>
</evidence>
<comment type="similarity">
    <text evidence="1">Belongs to the carotenoid/retinoid oxidoreductase family. CrtISO subfamily.</text>
</comment>
<gene>
    <name evidence="10" type="primary">Aste57867_2629</name>
    <name evidence="9" type="ORF">As57867_002622</name>
    <name evidence="10" type="ORF">ASTE57867_2629</name>
</gene>
<dbReference type="GO" id="GO:0016491">
    <property type="term" value="F:oxidoreductase activity"/>
    <property type="evidence" value="ECO:0007669"/>
    <property type="project" value="InterPro"/>
</dbReference>
<accession>A0A485KC84</accession>
<dbReference type="EMBL" id="VJMH01000345">
    <property type="protein sequence ID" value="KAF0716834.1"/>
    <property type="molecule type" value="Genomic_DNA"/>
</dbReference>
<evidence type="ECO:0000313" key="10">
    <source>
        <dbReference type="EMBL" id="VFT79825.1"/>
    </source>
</evidence>
<protein>
    <submittedName>
        <fullName evidence="10">Aste57867_2629 protein</fullName>
    </submittedName>
</protein>
<name>A0A485KC84_9STRA</name>
<dbReference type="Pfam" id="PF01593">
    <property type="entry name" value="Amino_oxidase"/>
    <property type="match status" value="1"/>
</dbReference>
<dbReference type="OrthoDB" id="38045at2759"/>
<evidence type="ECO:0000256" key="1">
    <source>
        <dbReference type="ARBA" id="ARBA00005855"/>
    </source>
</evidence>
<keyword evidence="5" id="KW-0521">NADP</keyword>